<dbReference type="AlphaFoldDB" id="A0A4C1U697"/>
<comment type="caution">
    <text evidence="1">The sequence shown here is derived from an EMBL/GenBank/DDBJ whole genome shotgun (WGS) entry which is preliminary data.</text>
</comment>
<evidence type="ECO:0000313" key="2">
    <source>
        <dbReference type="Proteomes" id="UP000299102"/>
    </source>
</evidence>
<evidence type="ECO:0000313" key="1">
    <source>
        <dbReference type="EMBL" id="GBP21494.1"/>
    </source>
</evidence>
<reference evidence="1 2" key="1">
    <citation type="journal article" date="2019" name="Commun. Biol.">
        <title>The bagworm genome reveals a unique fibroin gene that provides high tensile strength.</title>
        <authorList>
            <person name="Kono N."/>
            <person name="Nakamura H."/>
            <person name="Ohtoshi R."/>
            <person name="Tomita M."/>
            <person name="Numata K."/>
            <person name="Arakawa K."/>
        </authorList>
    </citation>
    <scope>NUCLEOTIDE SEQUENCE [LARGE SCALE GENOMIC DNA]</scope>
</reference>
<protein>
    <submittedName>
        <fullName evidence="1">Uncharacterized protein</fullName>
    </submittedName>
</protein>
<dbReference type="Proteomes" id="UP000299102">
    <property type="component" value="Unassembled WGS sequence"/>
</dbReference>
<organism evidence="1 2">
    <name type="scientific">Eumeta variegata</name>
    <name type="common">Bagworm moth</name>
    <name type="synonym">Eumeta japonica</name>
    <dbReference type="NCBI Taxonomy" id="151549"/>
    <lineage>
        <taxon>Eukaryota</taxon>
        <taxon>Metazoa</taxon>
        <taxon>Ecdysozoa</taxon>
        <taxon>Arthropoda</taxon>
        <taxon>Hexapoda</taxon>
        <taxon>Insecta</taxon>
        <taxon>Pterygota</taxon>
        <taxon>Neoptera</taxon>
        <taxon>Endopterygota</taxon>
        <taxon>Lepidoptera</taxon>
        <taxon>Glossata</taxon>
        <taxon>Ditrysia</taxon>
        <taxon>Tineoidea</taxon>
        <taxon>Psychidae</taxon>
        <taxon>Oiketicinae</taxon>
        <taxon>Eumeta</taxon>
    </lineage>
</organism>
<accession>A0A4C1U697</accession>
<sequence>MLALRRASGSGGAYVTRVPAPARQCAPAAGRSSFLFNTTQFFHASMYESKVHSSACLRLYSSEAYEGRLNSLADGVIAGMLPRIVDVRASRISATPFTFDNA</sequence>
<proteinExistence type="predicted"/>
<gene>
    <name evidence="1" type="ORF">EVAR_12095_1</name>
</gene>
<name>A0A4C1U697_EUMVA</name>
<dbReference type="EMBL" id="BGZK01000129">
    <property type="protein sequence ID" value="GBP21494.1"/>
    <property type="molecule type" value="Genomic_DNA"/>
</dbReference>
<keyword evidence="2" id="KW-1185">Reference proteome</keyword>